<organism evidence="14 15">
    <name type="scientific">Rhodopila globiformis</name>
    <name type="common">Rhodopseudomonas globiformis</name>
    <dbReference type="NCBI Taxonomy" id="1071"/>
    <lineage>
        <taxon>Bacteria</taxon>
        <taxon>Pseudomonadati</taxon>
        <taxon>Pseudomonadota</taxon>
        <taxon>Alphaproteobacteria</taxon>
        <taxon>Acetobacterales</taxon>
        <taxon>Acetobacteraceae</taxon>
        <taxon>Rhodopila</taxon>
    </lineage>
</organism>
<accession>A0A2S6NL80</accession>
<evidence type="ECO:0000256" key="9">
    <source>
        <dbReference type="ARBA" id="ARBA00073635"/>
    </source>
</evidence>
<dbReference type="InterPro" id="IPR035985">
    <property type="entry name" value="Ubiquitin-activating_enz"/>
</dbReference>
<protein>
    <recommendedName>
        <fullName evidence="9">Molybdopterin-synthase adenylyltransferase</fullName>
        <ecNumber evidence="8">2.7.7.80</ecNumber>
    </recommendedName>
    <alternativeName>
        <fullName evidence="12">MoaD protein adenylase</fullName>
    </alternativeName>
    <alternativeName>
        <fullName evidence="10">Molybdopterin-converting factor subunit 1 adenylase</fullName>
    </alternativeName>
    <alternativeName>
        <fullName evidence="11">Sulfur carrier protein MoaD adenylyltransferase</fullName>
    </alternativeName>
</protein>
<dbReference type="InterPro" id="IPR000594">
    <property type="entry name" value="ThiF_NAD_FAD-bd"/>
</dbReference>
<keyword evidence="3" id="KW-0547">Nucleotide-binding</keyword>
<name>A0A2S6NL80_RHOGL</name>
<dbReference type="OrthoDB" id="9804286at2"/>
<dbReference type="PANTHER" id="PTHR10953">
    <property type="entry name" value="UBIQUITIN-ACTIVATING ENZYME E1"/>
    <property type="match status" value="1"/>
</dbReference>
<evidence type="ECO:0000256" key="5">
    <source>
        <dbReference type="ARBA" id="ARBA00052218"/>
    </source>
</evidence>
<evidence type="ECO:0000256" key="12">
    <source>
        <dbReference type="ARBA" id="ARBA00078531"/>
    </source>
</evidence>
<dbReference type="GO" id="GO:0005524">
    <property type="term" value="F:ATP binding"/>
    <property type="evidence" value="ECO:0007669"/>
    <property type="project" value="UniProtKB-KW"/>
</dbReference>
<dbReference type="SUPFAM" id="SSF69572">
    <property type="entry name" value="Activating enzymes of the ubiquitin-like proteins"/>
    <property type="match status" value="1"/>
</dbReference>
<dbReference type="NCBIfam" id="NF004281">
    <property type="entry name" value="PRK05690.1"/>
    <property type="match status" value="1"/>
</dbReference>
<dbReference type="AlphaFoldDB" id="A0A2S6NL80"/>
<evidence type="ECO:0000313" key="14">
    <source>
        <dbReference type="EMBL" id="PPQ36041.1"/>
    </source>
</evidence>
<comment type="similarity">
    <text evidence="1">Belongs to the HesA/MoeB/ThiF family.</text>
</comment>
<dbReference type="EC" id="2.7.7.80" evidence="8"/>
<dbReference type="GO" id="GO:0004792">
    <property type="term" value="F:thiosulfate-cyanide sulfurtransferase activity"/>
    <property type="evidence" value="ECO:0007669"/>
    <property type="project" value="TreeGrafter"/>
</dbReference>
<evidence type="ECO:0000256" key="11">
    <source>
        <dbReference type="ARBA" id="ARBA00075328"/>
    </source>
</evidence>
<gene>
    <name evidence="14" type="ORF">CCS01_05980</name>
</gene>
<comment type="function">
    <text evidence="6">Catalyzes the adenylation by ATP of the carboxyl group of the C-terminal glycine of sulfur carrier protein MoaD.</text>
</comment>
<keyword evidence="14" id="KW-0548">Nucleotidyltransferase</keyword>
<evidence type="ECO:0000256" key="4">
    <source>
        <dbReference type="ARBA" id="ARBA00022840"/>
    </source>
</evidence>
<dbReference type="GO" id="GO:0061605">
    <property type="term" value="F:molybdopterin-synthase adenylyltransferase activity"/>
    <property type="evidence" value="ECO:0007669"/>
    <property type="project" value="UniProtKB-EC"/>
</dbReference>
<dbReference type="InterPro" id="IPR045886">
    <property type="entry name" value="ThiF/MoeB/HesA"/>
</dbReference>
<evidence type="ECO:0000256" key="8">
    <source>
        <dbReference type="ARBA" id="ARBA00066884"/>
    </source>
</evidence>
<evidence type="ECO:0000256" key="2">
    <source>
        <dbReference type="ARBA" id="ARBA00022679"/>
    </source>
</evidence>
<dbReference type="GO" id="GO:0005829">
    <property type="term" value="C:cytosol"/>
    <property type="evidence" value="ECO:0007669"/>
    <property type="project" value="TreeGrafter"/>
</dbReference>
<dbReference type="EMBL" id="NHRY01000063">
    <property type="protein sequence ID" value="PPQ36041.1"/>
    <property type="molecule type" value="Genomic_DNA"/>
</dbReference>
<evidence type="ECO:0000256" key="10">
    <source>
        <dbReference type="ARBA" id="ARBA00075110"/>
    </source>
</evidence>
<reference evidence="14 15" key="1">
    <citation type="journal article" date="2018" name="Arch. Microbiol.">
        <title>New insights into the metabolic potential of the phototrophic purple bacterium Rhodopila globiformis DSM 161(T) from its draft genome sequence and evidence for a vanadium-dependent nitrogenase.</title>
        <authorList>
            <person name="Imhoff J.F."/>
            <person name="Rahn T."/>
            <person name="Kunzel S."/>
            <person name="Neulinger S.C."/>
        </authorList>
    </citation>
    <scope>NUCLEOTIDE SEQUENCE [LARGE SCALE GENOMIC DNA]</scope>
    <source>
        <strain evidence="14 15">DSM 161</strain>
    </source>
</reference>
<keyword evidence="15" id="KW-1185">Reference proteome</keyword>
<dbReference type="PANTHER" id="PTHR10953:SF102">
    <property type="entry name" value="ADENYLYLTRANSFERASE AND SULFURTRANSFERASE MOCS3"/>
    <property type="match status" value="1"/>
</dbReference>
<dbReference type="CDD" id="cd00757">
    <property type="entry name" value="ThiF_MoeB_HesA_family"/>
    <property type="match status" value="1"/>
</dbReference>
<keyword evidence="4" id="KW-0067">ATP-binding</keyword>
<feature type="domain" description="THIF-type NAD/FAD binding fold" evidence="13">
    <location>
        <begin position="13"/>
        <end position="248"/>
    </location>
</feature>
<evidence type="ECO:0000256" key="1">
    <source>
        <dbReference type="ARBA" id="ARBA00009919"/>
    </source>
</evidence>
<dbReference type="Gene3D" id="3.40.50.720">
    <property type="entry name" value="NAD(P)-binding Rossmann-like Domain"/>
    <property type="match status" value="1"/>
</dbReference>
<dbReference type="GO" id="GO:0008641">
    <property type="term" value="F:ubiquitin-like modifier activating enzyme activity"/>
    <property type="evidence" value="ECO:0007669"/>
    <property type="project" value="InterPro"/>
</dbReference>
<comment type="subunit">
    <text evidence="7">Homodimer. Forms a stable heterotetrameric complex of 2 MoeB and 2 MoaD during adenylation of MoaD.</text>
</comment>
<evidence type="ECO:0000256" key="6">
    <source>
        <dbReference type="ARBA" id="ARBA00055169"/>
    </source>
</evidence>
<comment type="catalytic activity">
    <reaction evidence="5">
        <text>[molybdopterin-synthase sulfur-carrier protein]-C-terminal Gly-Gly + ATP + H(+) = [molybdopterin-synthase sulfur-carrier protein]-C-terminal Gly-Gly-AMP + diphosphate</text>
        <dbReference type="Rhea" id="RHEA:43616"/>
        <dbReference type="Rhea" id="RHEA-COMP:12159"/>
        <dbReference type="Rhea" id="RHEA-COMP:12202"/>
        <dbReference type="ChEBI" id="CHEBI:15378"/>
        <dbReference type="ChEBI" id="CHEBI:30616"/>
        <dbReference type="ChEBI" id="CHEBI:33019"/>
        <dbReference type="ChEBI" id="CHEBI:90618"/>
        <dbReference type="ChEBI" id="CHEBI:90778"/>
        <dbReference type="EC" id="2.7.7.80"/>
    </reaction>
</comment>
<evidence type="ECO:0000259" key="13">
    <source>
        <dbReference type="Pfam" id="PF00899"/>
    </source>
</evidence>
<comment type="caution">
    <text evidence="14">The sequence shown here is derived from an EMBL/GenBank/DDBJ whole genome shotgun (WGS) entry which is preliminary data.</text>
</comment>
<sequence length="272" mass="28566">MDIDFSEDEIQRYSRHILLREVGGTGQAKLKAARVLVIGAGGLGSPLLLYLAAAGIGTIGVVDDDRVELSNLQRQVAHTTDRIGVPKVESAARAAAALNPEVRVEAHALRLAPGNALDLVSRYDIVCDGTDNFATRFLVADACVLAKRTLVSAAVLRFEGQLSVFKPHQGGPCYRCLYPEPPPPGVVPTCSEAGVLGAVTGVMGTLQATEVLKEILGIGESLSGQLLVWDALAARFRTIRLRPDPSCALCGPNARIKDLTAHGVPAGSACAV</sequence>
<keyword evidence="2 14" id="KW-0808">Transferase</keyword>
<dbReference type="GO" id="GO:0008146">
    <property type="term" value="F:sulfotransferase activity"/>
    <property type="evidence" value="ECO:0007669"/>
    <property type="project" value="TreeGrafter"/>
</dbReference>
<evidence type="ECO:0000256" key="3">
    <source>
        <dbReference type="ARBA" id="ARBA00022741"/>
    </source>
</evidence>
<dbReference type="FunFam" id="3.40.50.720:FF:000033">
    <property type="entry name" value="Adenylyltransferase and sulfurtransferase MOCS3"/>
    <property type="match status" value="1"/>
</dbReference>
<evidence type="ECO:0000256" key="7">
    <source>
        <dbReference type="ARBA" id="ARBA00063809"/>
    </source>
</evidence>
<dbReference type="Pfam" id="PF00899">
    <property type="entry name" value="ThiF"/>
    <property type="match status" value="1"/>
</dbReference>
<proteinExistence type="inferred from homology"/>
<dbReference type="Proteomes" id="UP000239724">
    <property type="component" value="Unassembled WGS sequence"/>
</dbReference>
<evidence type="ECO:0000313" key="15">
    <source>
        <dbReference type="Proteomes" id="UP000239724"/>
    </source>
</evidence>